<dbReference type="PANTHER" id="PTHR23245">
    <property type="entry name" value="TRNA METHYLTRANSFERASE"/>
    <property type="match status" value="1"/>
</dbReference>
<reference evidence="5 6" key="1">
    <citation type="journal article" date="2010" name="Stand. Genomic Sci.">
        <title>Complete genome sequence of Methanoplanus petrolearius type strain (SEBR 4847).</title>
        <authorList>
            <person name="Brambilla E."/>
            <person name="Djao O.D."/>
            <person name="Daligault H."/>
            <person name="Lapidus A."/>
            <person name="Lucas S."/>
            <person name="Hammon N."/>
            <person name="Nolan M."/>
            <person name="Tice H."/>
            <person name="Cheng J.F."/>
            <person name="Han C."/>
            <person name="Tapia R."/>
            <person name="Goodwin L."/>
            <person name="Pitluck S."/>
            <person name="Liolios K."/>
            <person name="Ivanova N."/>
            <person name="Mavromatis K."/>
            <person name="Mikhailova N."/>
            <person name="Pati A."/>
            <person name="Chen A."/>
            <person name="Palaniappan K."/>
            <person name="Land M."/>
            <person name="Hauser L."/>
            <person name="Chang Y.J."/>
            <person name="Jeffries C.D."/>
            <person name="Rohde M."/>
            <person name="Spring S."/>
            <person name="Sikorski J."/>
            <person name="Goker M."/>
            <person name="Woyke T."/>
            <person name="Bristow J."/>
            <person name="Eisen J.A."/>
            <person name="Markowitz V."/>
            <person name="Hugenholtz P."/>
            <person name="Kyrpides N.C."/>
            <person name="Klenk H.P."/>
        </authorList>
    </citation>
    <scope>NUCLEOTIDE SEQUENCE [LARGE SCALE GENOMIC DNA]</scope>
    <source>
        <strain evidence="6">DSM 11571 / OCM 486 / SEBR 4847</strain>
    </source>
</reference>
<dbReference type="HOGENOM" id="CLU_022610_0_2_2"/>
<protein>
    <recommendedName>
        <fullName evidence="4">SAM-dependent methyltransferase TRM5/TYW2-type domain-containing protein</fullName>
    </recommendedName>
</protein>
<evidence type="ECO:0000256" key="1">
    <source>
        <dbReference type="ARBA" id="ARBA00022679"/>
    </source>
</evidence>
<name>E1RK28_METP4</name>
<evidence type="ECO:0000313" key="6">
    <source>
        <dbReference type="Proteomes" id="UP000006565"/>
    </source>
</evidence>
<evidence type="ECO:0000256" key="3">
    <source>
        <dbReference type="ARBA" id="ARBA00022694"/>
    </source>
</evidence>
<dbReference type="GeneID" id="9743447"/>
<evidence type="ECO:0000313" key="5">
    <source>
        <dbReference type="EMBL" id="ADN35751.1"/>
    </source>
</evidence>
<dbReference type="CDD" id="cd02440">
    <property type="entry name" value="AdoMet_MTases"/>
    <property type="match status" value="1"/>
</dbReference>
<dbReference type="PROSITE" id="PS51684">
    <property type="entry name" value="SAM_MT_TRM5_TYW2"/>
    <property type="match status" value="1"/>
</dbReference>
<evidence type="ECO:0000256" key="2">
    <source>
        <dbReference type="ARBA" id="ARBA00022691"/>
    </source>
</evidence>
<dbReference type="SUPFAM" id="SSF53335">
    <property type="entry name" value="S-adenosyl-L-methionine-dependent methyltransferases"/>
    <property type="match status" value="1"/>
</dbReference>
<dbReference type="InterPro" id="IPR029063">
    <property type="entry name" value="SAM-dependent_MTases_sf"/>
</dbReference>
<dbReference type="KEGG" id="mpi:Mpet_0984"/>
<dbReference type="OrthoDB" id="8079at2157"/>
<keyword evidence="6" id="KW-1185">Reference proteome</keyword>
<evidence type="ECO:0000259" key="4">
    <source>
        <dbReference type="PROSITE" id="PS51684"/>
    </source>
</evidence>
<dbReference type="InterPro" id="IPR056743">
    <property type="entry name" value="TRM5-TYW2-like_MTfase"/>
</dbReference>
<sequence precursor="true">MRARKILLDSLAAAMADEWVDKNRKPFVSGDTAYVPVRTGYPADTQLDERRPYRGRGYQMIGDIAVFHGERPDDSDLKGLIEWKNPRAVLYIKNYREIMRLPEAETLYGESCDVLHREEGYSFRLDPSKVMFAQGNREEKKRMAEYVGMAPTGERVADMFAGIGYFTIPMAKAGAFVHAMEINPVSFGYLKENIAENCVGENVTAENGDCRDLLKGEYDRAVMGHFDAPSMLGNILPHMKSGGTIHLHAIDGGTGDGNDKIIDAAGEYGFSATVTLRKVKKYSPGSWHTVQDVRLE</sequence>
<keyword evidence="1" id="KW-0808">Transferase</keyword>
<keyword evidence="3" id="KW-0819">tRNA processing</keyword>
<dbReference type="Proteomes" id="UP000006565">
    <property type="component" value="Chromosome"/>
</dbReference>
<keyword evidence="2" id="KW-0949">S-adenosyl-L-methionine</keyword>
<organism evidence="5 6">
    <name type="scientific">Methanolacinia petrolearia (strain DSM 11571 / OCM 486 / SEBR 4847)</name>
    <name type="common">Methanoplanus petrolearius</name>
    <dbReference type="NCBI Taxonomy" id="679926"/>
    <lineage>
        <taxon>Archaea</taxon>
        <taxon>Methanobacteriati</taxon>
        <taxon>Methanobacteriota</taxon>
        <taxon>Stenosarchaea group</taxon>
        <taxon>Methanomicrobia</taxon>
        <taxon>Methanomicrobiales</taxon>
        <taxon>Methanomicrobiaceae</taxon>
        <taxon>Methanolacinia</taxon>
    </lineage>
</organism>
<dbReference type="RefSeq" id="WP_013328929.1">
    <property type="nucleotide sequence ID" value="NC_014507.1"/>
</dbReference>
<dbReference type="AlphaFoldDB" id="E1RK28"/>
<dbReference type="STRING" id="679926.Mpet_0984"/>
<dbReference type="GO" id="GO:0030488">
    <property type="term" value="P:tRNA methylation"/>
    <property type="evidence" value="ECO:0007669"/>
    <property type="project" value="TreeGrafter"/>
</dbReference>
<proteinExistence type="predicted"/>
<dbReference type="Pfam" id="PF02475">
    <property type="entry name" value="TRM5-TYW2_MTfase"/>
    <property type="match status" value="1"/>
</dbReference>
<dbReference type="Gene3D" id="3.40.50.150">
    <property type="entry name" value="Vaccinia Virus protein VP39"/>
    <property type="match status" value="1"/>
</dbReference>
<gene>
    <name evidence="5" type="ordered locus">Mpet_0984</name>
</gene>
<accession>E1RK28</accession>
<feature type="domain" description="SAM-dependent methyltransferase TRM5/TYW2-type" evidence="4">
    <location>
        <begin position="58"/>
        <end position="296"/>
    </location>
</feature>
<dbReference type="GO" id="GO:0005737">
    <property type="term" value="C:cytoplasm"/>
    <property type="evidence" value="ECO:0007669"/>
    <property type="project" value="TreeGrafter"/>
</dbReference>
<dbReference type="GO" id="GO:0008175">
    <property type="term" value="F:tRNA methyltransferase activity"/>
    <property type="evidence" value="ECO:0007669"/>
    <property type="project" value="TreeGrafter"/>
</dbReference>
<dbReference type="InterPro" id="IPR030382">
    <property type="entry name" value="MeTrfase_TRM5/TYW2"/>
</dbReference>
<dbReference type="EMBL" id="CP002117">
    <property type="protein sequence ID" value="ADN35751.1"/>
    <property type="molecule type" value="Genomic_DNA"/>
</dbReference>
<dbReference type="eggNOG" id="arCOG00033">
    <property type="taxonomic scope" value="Archaea"/>
</dbReference>